<dbReference type="AlphaFoldDB" id="A0A2K8YTF8"/>
<accession>A0A2K8YTF8</accession>
<dbReference type="Pfam" id="PF19628">
    <property type="entry name" value="DUF6132"/>
    <property type="match status" value="1"/>
</dbReference>
<keyword evidence="3" id="KW-1185">Reference proteome</keyword>
<reference evidence="2 3" key="1">
    <citation type="submission" date="2017-11" db="EMBL/GenBank/DDBJ databases">
        <title>Taxonomic description and genome sequences of Spirosoma HA7 sp. nov., isolated from pollen microhabitat of Corylus avellana.</title>
        <authorList>
            <person name="Ambika Manirajan B."/>
            <person name="Suarez C."/>
            <person name="Ratering S."/>
            <person name="Geissler-Plaum R."/>
            <person name="Cardinale M."/>
            <person name="Sylvia S."/>
        </authorList>
    </citation>
    <scope>NUCLEOTIDE SEQUENCE [LARGE SCALE GENOMIC DNA]</scope>
    <source>
        <strain evidence="2 3">HA7</strain>
    </source>
</reference>
<sequence>MKRLSNYKWGILGALAGAVIAFFYWKEIGCVSGTCPIKSNWQTMIPYGMLMGYLVADLAASFSKQT</sequence>
<keyword evidence="1" id="KW-0472">Membrane</keyword>
<name>A0A2K8YTF8_9BACT</name>
<keyword evidence="1" id="KW-0812">Transmembrane</keyword>
<keyword evidence="1" id="KW-1133">Transmembrane helix</keyword>
<feature type="transmembrane region" description="Helical" evidence="1">
    <location>
        <begin position="45"/>
        <end position="63"/>
    </location>
</feature>
<protein>
    <recommendedName>
        <fullName evidence="4">YtxH domain-containing protein</fullName>
    </recommendedName>
</protein>
<dbReference type="Proteomes" id="UP000232883">
    <property type="component" value="Chromosome"/>
</dbReference>
<dbReference type="KEGG" id="spir:CWM47_03140"/>
<evidence type="ECO:0000256" key="1">
    <source>
        <dbReference type="SAM" id="Phobius"/>
    </source>
</evidence>
<evidence type="ECO:0000313" key="2">
    <source>
        <dbReference type="EMBL" id="AUD00897.1"/>
    </source>
</evidence>
<gene>
    <name evidence="2" type="ORF">CWM47_03140</name>
</gene>
<organism evidence="2 3">
    <name type="scientific">Spirosoma pollinicola</name>
    <dbReference type="NCBI Taxonomy" id="2057025"/>
    <lineage>
        <taxon>Bacteria</taxon>
        <taxon>Pseudomonadati</taxon>
        <taxon>Bacteroidota</taxon>
        <taxon>Cytophagia</taxon>
        <taxon>Cytophagales</taxon>
        <taxon>Cytophagaceae</taxon>
        <taxon>Spirosoma</taxon>
    </lineage>
</organism>
<feature type="transmembrane region" description="Helical" evidence="1">
    <location>
        <begin position="7"/>
        <end position="25"/>
    </location>
</feature>
<proteinExistence type="predicted"/>
<dbReference type="RefSeq" id="WP_100986320.1">
    <property type="nucleotide sequence ID" value="NZ_CP025096.1"/>
</dbReference>
<evidence type="ECO:0000313" key="3">
    <source>
        <dbReference type="Proteomes" id="UP000232883"/>
    </source>
</evidence>
<dbReference type="OrthoDB" id="2062758at2"/>
<evidence type="ECO:0008006" key="4">
    <source>
        <dbReference type="Google" id="ProtNLM"/>
    </source>
</evidence>
<dbReference type="InterPro" id="IPR045764">
    <property type="entry name" value="DUF6132"/>
</dbReference>
<dbReference type="EMBL" id="CP025096">
    <property type="protein sequence ID" value="AUD00897.1"/>
    <property type="molecule type" value="Genomic_DNA"/>
</dbReference>